<accession>A0A0F9NSY5</accession>
<dbReference type="CDD" id="cd04301">
    <property type="entry name" value="NAT_SF"/>
    <property type="match status" value="1"/>
</dbReference>
<evidence type="ECO:0000313" key="1">
    <source>
        <dbReference type="EMBL" id="KKN22635.1"/>
    </source>
</evidence>
<proteinExistence type="predicted"/>
<dbReference type="EMBL" id="LAZR01003043">
    <property type="protein sequence ID" value="KKN22635.1"/>
    <property type="molecule type" value="Genomic_DNA"/>
</dbReference>
<comment type="caution">
    <text evidence="1">The sequence shown here is derived from an EMBL/GenBank/DDBJ whole genome shotgun (WGS) entry which is preliminary data.</text>
</comment>
<protein>
    <recommendedName>
        <fullName evidence="2">N-acetyltransferase domain-containing protein</fullName>
    </recommendedName>
</protein>
<organism evidence="1">
    <name type="scientific">marine sediment metagenome</name>
    <dbReference type="NCBI Taxonomy" id="412755"/>
    <lineage>
        <taxon>unclassified sequences</taxon>
        <taxon>metagenomes</taxon>
        <taxon>ecological metagenomes</taxon>
    </lineage>
</organism>
<sequence>MSIIIRDMTKHDEYYVGTCTHVNENNFERELSCSRRISWLRSMEKQGLRVKVALVDNVHAGFLYIMPIEINPWNIQGNNLMVFPCLVSQSKFSKKGIGKALLKAAEEEGKSQDRNGIATIGYFWDFWFMPADYLLNLGFKVAEKRDEEAILWKQFDLNVEPPKFREENYSFKPIKGKIVIDLFWDRFCLSSDVEAQRVREITSEFGNKVILNKYSAVDQKILQQYGISRRIYVNGKRIEVGPEIEKSKLRAAIKNALNKLN</sequence>
<name>A0A0F9NSY5_9ZZZZ</name>
<reference evidence="1" key="1">
    <citation type="journal article" date="2015" name="Nature">
        <title>Complex archaea that bridge the gap between prokaryotes and eukaryotes.</title>
        <authorList>
            <person name="Spang A."/>
            <person name="Saw J.H."/>
            <person name="Jorgensen S.L."/>
            <person name="Zaremba-Niedzwiedzka K."/>
            <person name="Martijn J."/>
            <person name="Lind A.E."/>
            <person name="van Eijk R."/>
            <person name="Schleper C."/>
            <person name="Guy L."/>
            <person name="Ettema T.J."/>
        </authorList>
    </citation>
    <scope>NUCLEOTIDE SEQUENCE</scope>
</reference>
<gene>
    <name evidence="1" type="ORF">LCGC14_0913180</name>
</gene>
<dbReference type="SUPFAM" id="SSF55729">
    <property type="entry name" value="Acyl-CoA N-acyltransferases (Nat)"/>
    <property type="match status" value="1"/>
</dbReference>
<dbReference type="InterPro" id="IPR016181">
    <property type="entry name" value="Acyl_CoA_acyltransferase"/>
</dbReference>
<dbReference type="Gene3D" id="3.40.630.30">
    <property type="match status" value="1"/>
</dbReference>
<dbReference type="AlphaFoldDB" id="A0A0F9NSY5"/>
<evidence type="ECO:0008006" key="2">
    <source>
        <dbReference type="Google" id="ProtNLM"/>
    </source>
</evidence>